<dbReference type="Proteomes" id="UP001620514">
    <property type="component" value="Unassembled WGS sequence"/>
</dbReference>
<dbReference type="CDD" id="cd06582">
    <property type="entry name" value="TM_PBP1_LivH_like"/>
    <property type="match status" value="1"/>
</dbReference>
<keyword evidence="6 9" id="KW-1133">Transmembrane helix</keyword>
<protein>
    <submittedName>
        <fullName evidence="10">Branched-chain amino acid transport system permease protein</fullName>
    </submittedName>
</protein>
<evidence type="ECO:0000313" key="11">
    <source>
        <dbReference type="Proteomes" id="UP001620514"/>
    </source>
</evidence>
<feature type="transmembrane region" description="Helical" evidence="9">
    <location>
        <begin position="6"/>
        <end position="26"/>
    </location>
</feature>
<keyword evidence="7 9" id="KW-0472">Membrane</keyword>
<keyword evidence="4 9" id="KW-0812">Transmembrane</keyword>
<keyword evidence="11" id="KW-1185">Reference proteome</keyword>
<evidence type="ECO:0000256" key="8">
    <source>
        <dbReference type="ARBA" id="ARBA00037998"/>
    </source>
</evidence>
<evidence type="ECO:0000313" key="10">
    <source>
        <dbReference type="EMBL" id="MFK4448885.1"/>
    </source>
</evidence>
<feature type="transmembrane region" description="Helical" evidence="9">
    <location>
        <begin position="193"/>
        <end position="212"/>
    </location>
</feature>
<keyword evidence="2" id="KW-0813">Transport</keyword>
<dbReference type="EMBL" id="JBIYDN010000065">
    <property type="protein sequence ID" value="MFK4448885.1"/>
    <property type="molecule type" value="Genomic_DNA"/>
</dbReference>
<comment type="similarity">
    <text evidence="8">Belongs to the binding-protein-dependent transport system permease family. LivHM subfamily.</text>
</comment>
<evidence type="ECO:0000256" key="9">
    <source>
        <dbReference type="SAM" id="Phobius"/>
    </source>
</evidence>
<comment type="caution">
    <text evidence="10">The sequence shown here is derived from an EMBL/GenBank/DDBJ whole genome shotgun (WGS) entry which is preliminary data.</text>
</comment>
<evidence type="ECO:0000256" key="3">
    <source>
        <dbReference type="ARBA" id="ARBA00022475"/>
    </source>
</evidence>
<keyword evidence="5" id="KW-0029">Amino-acid transport</keyword>
<dbReference type="PANTHER" id="PTHR11795:SF445">
    <property type="entry name" value="AMINO ACID ABC TRANSPORTER PERMEASE PROTEIN"/>
    <property type="match status" value="1"/>
</dbReference>
<evidence type="ECO:0000256" key="2">
    <source>
        <dbReference type="ARBA" id="ARBA00022448"/>
    </source>
</evidence>
<proteinExistence type="inferred from homology"/>
<dbReference type="Pfam" id="PF02653">
    <property type="entry name" value="BPD_transp_2"/>
    <property type="match status" value="1"/>
</dbReference>
<organism evidence="10 11">
    <name type="scientific">Caballeronia udeis</name>
    <dbReference type="NCBI Taxonomy" id="1232866"/>
    <lineage>
        <taxon>Bacteria</taxon>
        <taxon>Pseudomonadati</taxon>
        <taxon>Pseudomonadota</taxon>
        <taxon>Betaproteobacteria</taxon>
        <taxon>Burkholderiales</taxon>
        <taxon>Burkholderiaceae</taxon>
        <taxon>Caballeronia</taxon>
    </lineage>
</organism>
<feature type="transmembrane region" description="Helical" evidence="9">
    <location>
        <begin position="218"/>
        <end position="235"/>
    </location>
</feature>
<name>A0ABW8N2G6_9BURK</name>
<dbReference type="PANTHER" id="PTHR11795">
    <property type="entry name" value="BRANCHED-CHAIN AMINO ACID TRANSPORT SYSTEM PERMEASE PROTEIN LIVH"/>
    <property type="match status" value="1"/>
</dbReference>
<dbReference type="InterPro" id="IPR001851">
    <property type="entry name" value="ABC_transp_permease"/>
</dbReference>
<evidence type="ECO:0000256" key="4">
    <source>
        <dbReference type="ARBA" id="ARBA00022692"/>
    </source>
</evidence>
<evidence type="ECO:0000256" key="1">
    <source>
        <dbReference type="ARBA" id="ARBA00004651"/>
    </source>
</evidence>
<evidence type="ECO:0000256" key="7">
    <source>
        <dbReference type="ARBA" id="ARBA00023136"/>
    </source>
</evidence>
<keyword evidence="3" id="KW-1003">Cell membrane</keyword>
<feature type="transmembrane region" description="Helical" evidence="9">
    <location>
        <begin position="58"/>
        <end position="81"/>
    </location>
</feature>
<accession>A0ABW8N2G6</accession>
<comment type="subcellular location">
    <subcellularLocation>
        <location evidence="1">Cell membrane</location>
        <topology evidence="1">Multi-pass membrane protein</topology>
    </subcellularLocation>
</comment>
<feature type="transmembrane region" description="Helical" evidence="9">
    <location>
        <begin position="266"/>
        <end position="289"/>
    </location>
</feature>
<reference evidence="10 11" key="1">
    <citation type="submission" date="2024-11" db="EMBL/GenBank/DDBJ databases">
        <title>Using genomics to understand microbial adaptation to soil warming.</title>
        <authorList>
            <person name="Deangelis K.M. PhD."/>
        </authorList>
    </citation>
    <scope>NUCLEOTIDE SEQUENCE [LARGE SCALE GENOMIC DNA]</scope>
    <source>
        <strain evidence="10 11">GAS97</strain>
    </source>
</reference>
<gene>
    <name evidence="10" type="ORF">ABH943_008929</name>
</gene>
<dbReference type="InterPro" id="IPR052157">
    <property type="entry name" value="BCAA_transport_permease"/>
</dbReference>
<evidence type="ECO:0000256" key="5">
    <source>
        <dbReference type="ARBA" id="ARBA00022970"/>
    </source>
</evidence>
<dbReference type="RefSeq" id="WP_404615508.1">
    <property type="nucleotide sequence ID" value="NZ_JBIYDN010000065.1"/>
</dbReference>
<feature type="transmembrane region" description="Helical" evidence="9">
    <location>
        <begin position="136"/>
        <end position="160"/>
    </location>
</feature>
<feature type="transmembrane region" description="Helical" evidence="9">
    <location>
        <begin position="93"/>
        <end position="116"/>
    </location>
</feature>
<sequence>MLLLQLLINGIQLGALYALTAGGFSLIFGATRIFHFAHGAAFMIAGYAFYEVCDKLHLPWYVGLIVSAAVTVIFGVLLDRLVYTPIKRHENSFFTLFAGAFGVGIIVQNAIAFFFGRGFVAISTPLSKGVQLLPGLYVSPLAGIAVVVAVLAFFGLHLFLSRSHTGMALRALADSPELVRAYGMSPQKLSQTAFALGSLLVVPAAILSGASAGLNPSVGSHVMLISLAATIVGGVGSLRGAAFAGLLLGLAESLALGWFSSQWSEAVVFVVLFLFILFRPSGFFGRALVH</sequence>
<evidence type="ECO:0000256" key="6">
    <source>
        <dbReference type="ARBA" id="ARBA00022989"/>
    </source>
</evidence>